<evidence type="ECO:0000256" key="2">
    <source>
        <dbReference type="ARBA" id="ARBA00022475"/>
    </source>
</evidence>
<dbReference type="RefSeq" id="WP_183384997.1">
    <property type="nucleotide sequence ID" value="NZ_JACHXR010000013.1"/>
</dbReference>
<keyword evidence="2" id="KW-1003">Cell membrane</keyword>
<dbReference type="CDD" id="cd12912">
    <property type="entry name" value="PDC2_MCP_like"/>
    <property type="match status" value="1"/>
</dbReference>
<dbReference type="Pfam" id="PF02743">
    <property type="entry name" value="dCache_1"/>
    <property type="match status" value="1"/>
</dbReference>
<organism evidence="8 9">
    <name type="scientific">Halomonas stenophila</name>
    <dbReference type="NCBI Taxonomy" id="795312"/>
    <lineage>
        <taxon>Bacteria</taxon>
        <taxon>Pseudomonadati</taxon>
        <taxon>Pseudomonadota</taxon>
        <taxon>Gammaproteobacteria</taxon>
        <taxon>Oceanospirillales</taxon>
        <taxon>Halomonadaceae</taxon>
        <taxon>Halomonas</taxon>
    </lineage>
</organism>
<dbReference type="CDD" id="cd12913">
    <property type="entry name" value="PDC1_MCP_like"/>
    <property type="match status" value="1"/>
</dbReference>
<feature type="transmembrane region" description="Helical" evidence="6">
    <location>
        <begin position="695"/>
        <end position="713"/>
    </location>
</feature>
<feature type="transmembrane region" description="Helical" evidence="6">
    <location>
        <begin position="653"/>
        <end position="675"/>
    </location>
</feature>
<gene>
    <name evidence="8" type="ORF">FHR97_003430</name>
</gene>
<dbReference type="Proteomes" id="UP000518892">
    <property type="component" value="Unassembled WGS sequence"/>
</dbReference>
<feature type="transmembrane region" description="Helical" evidence="6">
    <location>
        <begin position="344"/>
        <end position="365"/>
    </location>
</feature>
<evidence type="ECO:0000256" key="1">
    <source>
        <dbReference type="ARBA" id="ARBA00004651"/>
    </source>
</evidence>
<comment type="caution">
    <text evidence="8">The sequence shown here is derived from an EMBL/GenBank/DDBJ whole genome shotgun (WGS) entry which is preliminary data.</text>
</comment>
<evidence type="ECO:0000256" key="6">
    <source>
        <dbReference type="SAM" id="Phobius"/>
    </source>
</evidence>
<comment type="subcellular location">
    <subcellularLocation>
        <location evidence="1">Cell membrane</location>
        <topology evidence="1">Multi-pass membrane protein</topology>
    </subcellularLocation>
</comment>
<keyword evidence="4 6" id="KW-1133">Transmembrane helix</keyword>
<evidence type="ECO:0000313" key="9">
    <source>
        <dbReference type="Proteomes" id="UP000518892"/>
    </source>
</evidence>
<evidence type="ECO:0000256" key="4">
    <source>
        <dbReference type="ARBA" id="ARBA00022989"/>
    </source>
</evidence>
<protein>
    <recommendedName>
        <fullName evidence="7">Cache domain-containing protein</fullName>
    </recommendedName>
</protein>
<dbReference type="Gene3D" id="3.30.450.20">
    <property type="entry name" value="PAS domain"/>
    <property type="match status" value="2"/>
</dbReference>
<proteinExistence type="predicted"/>
<feature type="transmembrane region" description="Helical" evidence="6">
    <location>
        <begin position="587"/>
        <end position="607"/>
    </location>
</feature>
<keyword evidence="3 6" id="KW-0812">Transmembrane</keyword>
<evidence type="ECO:0000256" key="5">
    <source>
        <dbReference type="ARBA" id="ARBA00023136"/>
    </source>
</evidence>
<keyword evidence="9" id="KW-1185">Reference proteome</keyword>
<dbReference type="EMBL" id="JACHXR010000013">
    <property type="protein sequence ID" value="MBB3232561.1"/>
    <property type="molecule type" value="Genomic_DNA"/>
</dbReference>
<dbReference type="GO" id="GO:0005886">
    <property type="term" value="C:plasma membrane"/>
    <property type="evidence" value="ECO:0007669"/>
    <property type="project" value="UniProtKB-SubCell"/>
</dbReference>
<evidence type="ECO:0000259" key="7">
    <source>
        <dbReference type="Pfam" id="PF02743"/>
    </source>
</evidence>
<feature type="transmembrane region" description="Helical" evidence="6">
    <location>
        <begin position="318"/>
        <end position="338"/>
    </location>
</feature>
<sequence>MFPPPGPARLVFSTALVVAVVAFTIAVGLIWVDRSTRQQTTDDWRERIRGEATVAAESLNADMRQLSDLADALASELASGELPVTRIEARLEALVAQHPDVFGVGVMFRPYAYAPDRRLHAPYIVKRHGVHRLVRVEDVYDYTEPQHAWYHQGTARSGWLEPFFGQASQAMLALYCTPFRLPEAQRARDAAGADGTVCIDYSIEDVWDLVGALDLGETGYAFVITDQGTFVAHPRREYARQGQNLHDIADQLRDPVLRRLAERATDQRSGVIAHSNELTGQDSWIFYRPIAAPNWSLAVVAFSAEIPLDLGEHKHRQIVIAIAMITGATGLIVLLLAYRLDSKPALWSGSVAIALLFLVGVVHIWTLEFAEAGRDPPGAVMLVDRAGIESYLDGYGEEARLQRFDAPIQIATGMFVQAIRFQTAHDFVVTGFVWQRYAVPEHDDLRRGIFFPDAIPQQDVREELFRLREGDSEVIGWYFKTTLHQPFEYSRFPIDIKTLRLRVWHPEMARNIVLVPELEAYRLIHPTALPGMEPDFRLPGWQVQRSFFAYRFHDYRSDLGVRGNAREGDFPELTYNVTLLRNITDAFISNQIPLFVAAVMLFAMLMIDTRETARASLYGFTTSTVLATSAAIFFIILLAHIDVRRRYAAEEIMYLEYFYFITYFTIVAVSINAFMLMALSDNRFFHYRDNLIPKLLFWPLLHGAFLVVTVYVFL</sequence>
<dbReference type="InterPro" id="IPR033479">
    <property type="entry name" value="dCache_1"/>
</dbReference>
<keyword evidence="5 6" id="KW-0472">Membrane</keyword>
<dbReference type="AlphaFoldDB" id="A0A7W5EXK4"/>
<evidence type="ECO:0000313" key="8">
    <source>
        <dbReference type="EMBL" id="MBB3232561.1"/>
    </source>
</evidence>
<reference evidence="8 9" key="1">
    <citation type="submission" date="2020-08" db="EMBL/GenBank/DDBJ databases">
        <title>Genomic Encyclopedia of Type Strains, Phase III (KMG-III): the genomes of soil and plant-associated and newly described type strains.</title>
        <authorList>
            <person name="Whitman W."/>
        </authorList>
    </citation>
    <scope>NUCLEOTIDE SEQUENCE [LARGE SCALE GENOMIC DNA]</scope>
    <source>
        <strain evidence="8 9">CECT 7744</strain>
    </source>
</reference>
<feature type="transmembrane region" description="Helical" evidence="6">
    <location>
        <begin position="12"/>
        <end position="32"/>
    </location>
</feature>
<accession>A0A7W5EXK4</accession>
<name>A0A7W5EXK4_9GAMM</name>
<feature type="domain" description="Cache" evidence="7">
    <location>
        <begin position="195"/>
        <end position="300"/>
    </location>
</feature>
<evidence type="ECO:0000256" key="3">
    <source>
        <dbReference type="ARBA" id="ARBA00022692"/>
    </source>
</evidence>
<feature type="transmembrane region" description="Helical" evidence="6">
    <location>
        <begin position="619"/>
        <end position="641"/>
    </location>
</feature>